<proteinExistence type="predicted"/>
<dbReference type="AlphaFoldDB" id="A0A432YYS7"/>
<sequence length="192" mass="21972">MSSMLRVYLVIMLLTSPVFAGELDDCGNSEEARLLVELIRADKEQNRTDIRCNRMLTVAAEAKAKKMAEFGLVVHNLGGSPNTRLKELGYKLPKDYGWQFNSNQVEAIAGGYPNAKSVWRVLKRSDAHRAHLLGELEFYMEQDEIGAAFVKKWESPHIEYWVVYLTKGYEKNQSYSEKFKDILNKASFSLKK</sequence>
<dbReference type="InterPro" id="IPR035940">
    <property type="entry name" value="CAP_sf"/>
</dbReference>
<feature type="signal peptide" evidence="1">
    <location>
        <begin position="1"/>
        <end position="20"/>
    </location>
</feature>
<keyword evidence="1" id="KW-0732">Signal</keyword>
<name>A0A432YYS7_9GAMM</name>
<gene>
    <name evidence="2" type="ORF">CWI78_07505</name>
</gene>
<reference evidence="3" key="1">
    <citation type="journal article" date="2018" name="Front. Microbiol.">
        <title>Genome-Based Analysis Reveals the Taxonomy and Diversity of the Family Idiomarinaceae.</title>
        <authorList>
            <person name="Liu Y."/>
            <person name="Lai Q."/>
            <person name="Shao Z."/>
        </authorList>
    </citation>
    <scope>NUCLEOTIDE SEQUENCE [LARGE SCALE GENOMIC DNA]</scope>
    <source>
        <strain evidence="3">R22</strain>
    </source>
</reference>
<accession>A0A432YYS7</accession>
<comment type="caution">
    <text evidence="2">The sequence shown here is derived from an EMBL/GenBank/DDBJ whole genome shotgun (WGS) entry which is preliminary data.</text>
</comment>
<protein>
    <recommendedName>
        <fullName evidence="4">CAP domain-containing protein</fullName>
    </recommendedName>
</protein>
<dbReference type="Gene3D" id="3.40.33.10">
    <property type="entry name" value="CAP"/>
    <property type="match status" value="1"/>
</dbReference>
<dbReference type="OrthoDB" id="6335153at2"/>
<evidence type="ECO:0000313" key="3">
    <source>
        <dbReference type="Proteomes" id="UP000288058"/>
    </source>
</evidence>
<dbReference type="RefSeq" id="WP_126781793.1">
    <property type="nucleotide sequence ID" value="NZ_PIQC01000005.1"/>
</dbReference>
<dbReference type="EMBL" id="PIQC01000005">
    <property type="protein sequence ID" value="RUO68755.1"/>
    <property type="molecule type" value="Genomic_DNA"/>
</dbReference>
<feature type="chain" id="PRO_5019130106" description="CAP domain-containing protein" evidence="1">
    <location>
        <begin position="21"/>
        <end position="192"/>
    </location>
</feature>
<evidence type="ECO:0000313" key="2">
    <source>
        <dbReference type="EMBL" id="RUO68755.1"/>
    </source>
</evidence>
<evidence type="ECO:0000256" key="1">
    <source>
        <dbReference type="SAM" id="SignalP"/>
    </source>
</evidence>
<evidence type="ECO:0008006" key="4">
    <source>
        <dbReference type="Google" id="ProtNLM"/>
    </source>
</evidence>
<dbReference type="Proteomes" id="UP000288058">
    <property type="component" value="Unassembled WGS sequence"/>
</dbReference>
<organism evidence="2 3">
    <name type="scientific">Idiomarina ramblicola</name>
    <dbReference type="NCBI Taxonomy" id="263724"/>
    <lineage>
        <taxon>Bacteria</taxon>
        <taxon>Pseudomonadati</taxon>
        <taxon>Pseudomonadota</taxon>
        <taxon>Gammaproteobacteria</taxon>
        <taxon>Alteromonadales</taxon>
        <taxon>Idiomarinaceae</taxon>
        <taxon>Idiomarina</taxon>
    </lineage>
</organism>
<keyword evidence="3" id="KW-1185">Reference proteome</keyword>